<dbReference type="Pfam" id="PF00617">
    <property type="entry name" value="RasGEF"/>
    <property type="match status" value="1"/>
</dbReference>
<dbReference type="InterPro" id="IPR023578">
    <property type="entry name" value="Ras_GEF_dom_sf"/>
</dbReference>
<feature type="domain" description="Ras-GEF" evidence="4">
    <location>
        <begin position="263"/>
        <end position="503"/>
    </location>
</feature>
<evidence type="ECO:0000259" key="4">
    <source>
        <dbReference type="PROSITE" id="PS50009"/>
    </source>
</evidence>
<protein>
    <recommendedName>
        <fullName evidence="4">Ras-GEF domain-containing protein</fullName>
    </recommendedName>
</protein>
<feature type="compositionally biased region" description="Basic and acidic residues" evidence="3">
    <location>
        <begin position="502"/>
        <end position="519"/>
    </location>
</feature>
<evidence type="ECO:0000313" key="5">
    <source>
        <dbReference type="EMBL" id="EGD83061.1"/>
    </source>
</evidence>
<dbReference type="PANTHER" id="PTHR23113:SF356">
    <property type="entry name" value="FI05912P-RELATED"/>
    <property type="match status" value="1"/>
</dbReference>
<dbReference type="STRING" id="946362.F2U6C0"/>
<dbReference type="eggNOG" id="KOG3541">
    <property type="taxonomic scope" value="Eukaryota"/>
</dbReference>
<evidence type="ECO:0000256" key="2">
    <source>
        <dbReference type="PROSITE-ProRule" id="PRU00168"/>
    </source>
</evidence>
<dbReference type="GO" id="GO:0005085">
    <property type="term" value="F:guanyl-nucleotide exchange factor activity"/>
    <property type="evidence" value="ECO:0007669"/>
    <property type="project" value="UniProtKB-KW"/>
</dbReference>
<reference evidence="5" key="1">
    <citation type="submission" date="2009-08" db="EMBL/GenBank/DDBJ databases">
        <title>Annotation of Salpingoeca rosetta.</title>
        <authorList>
            <consortium name="The Broad Institute Genome Sequencing Platform"/>
            <person name="Russ C."/>
            <person name="Cuomo C."/>
            <person name="Burger G."/>
            <person name="Gray M.W."/>
            <person name="Holland P.W.H."/>
            <person name="King N."/>
            <person name="Lang F.B.F."/>
            <person name="Roger A.J."/>
            <person name="Ruiz-Trillo I."/>
            <person name="Young S.K."/>
            <person name="Zeng Q."/>
            <person name="Gargeya S."/>
            <person name="Alvarado L."/>
            <person name="Berlin A."/>
            <person name="Chapman S.B."/>
            <person name="Chen Z."/>
            <person name="Freedman E."/>
            <person name="Gellesch M."/>
            <person name="Goldberg J."/>
            <person name="Griggs A."/>
            <person name="Gujja S."/>
            <person name="Heilman E."/>
            <person name="Heiman D."/>
            <person name="Howarth C."/>
            <person name="Mehta T."/>
            <person name="Neiman D."/>
            <person name="Pearson M."/>
            <person name="Roberts A."/>
            <person name="Saif S."/>
            <person name="Shea T."/>
            <person name="Shenoy N."/>
            <person name="Sisk P."/>
            <person name="Stolte C."/>
            <person name="Sykes S."/>
            <person name="White J."/>
            <person name="Yandava C."/>
            <person name="Haas B."/>
            <person name="Nusbaum C."/>
            <person name="Birren B."/>
        </authorList>
    </citation>
    <scope>NUCLEOTIDE SEQUENCE [LARGE SCALE GENOMIC DNA]</scope>
    <source>
        <strain evidence="5">ATCC 50818</strain>
    </source>
</reference>
<dbReference type="PROSITE" id="PS50009">
    <property type="entry name" value="RASGEF_CAT"/>
    <property type="match status" value="1"/>
</dbReference>
<name>F2U6C0_SALR5</name>
<accession>F2U6C0</accession>
<dbReference type="InParanoid" id="F2U6C0"/>
<sequence length="532" mass="61139">MSTPNMDENAKLWFGVQLEVTQKLLAAEDRKLEVMHHELSGQHGTLSGLRRLANSRLRMQYDQLNKEYEDAVTGLLRGNTLARVRSLPSMGLKGVHKQRSSLFHAMNIQAGPVKDGDQPDAAATKQLEENVTEIGAVGAEDTHDGLTFARGRVQSGSLSHPDSVPMRVAKLLREWTETYSYDFRDERMMLPFKDITQACASYMDDVKAAVLDIQRVLFKKLNALEQYEAKLKRELELQIKTKNETMSAGKSKPDRNLFDLSQSPQEVAAQLKVIEFERLSAIGPEEFVQTFVRGDQKDEYTDMREAHNVETYVEWFNRLSYIVATEILRTEKKKHQVKAIEFFVQVGHHCYKMHNFNSVMAIVSAINFASVSRLKKAWSKVPGKILSLYEELEWVLEPRSNFKNYREEVASLMLQQDTCVIPIFSLMVKDMYFTEESSKKRLANGDIDFDTMWRLGNRLADFMVLKNAKCKQPRNDDVVRYLKTVPVCSEYELFKLSIESEPPAKEDKERTLGRLKRLETQSQRKTAEKDAK</sequence>
<dbReference type="Gene3D" id="1.10.840.10">
    <property type="entry name" value="Ras guanine-nucleotide exchange factors catalytic domain"/>
    <property type="match status" value="1"/>
</dbReference>
<keyword evidence="6" id="KW-1185">Reference proteome</keyword>
<dbReference type="InterPro" id="IPR036964">
    <property type="entry name" value="RASGEF_cat_dom_sf"/>
</dbReference>
<dbReference type="FunCoup" id="F2U6C0">
    <property type="interactions" value="262"/>
</dbReference>
<evidence type="ECO:0000313" key="6">
    <source>
        <dbReference type="Proteomes" id="UP000007799"/>
    </source>
</evidence>
<keyword evidence="1 2" id="KW-0344">Guanine-nucleotide releasing factor</keyword>
<dbReference type="GeneID" id="16076006"/>
<dbReference type="RefSeq" id="XP_004995425.1">
    <property type="nucleotide sequence ID" value="XM_004995368.1"/>
</dbReference>
<dbReference type="KEGG" id="sre:PTSG_12059"/>
<feature type="region of interest" description="Disordered" evidence="3">
    <location>
        <begin position="502"/>
        <end position="532"/>
    </location>
</feature>
<dbReference type="GO" id="GO:0007265">
    <property type="term" value="P:Ras protein signal transduction"/>
    <property type="evidence" value="ECO:0007669"/>
    <property type="project" value="TreeGrafter"/>
</dbReference>
<dbReference type="SUPFAM" id="SSF48366">
    <property type="entry name" value="Ras GEF"/>
    <property type="match status" value="1"/>
</dbReference>
<dbReference type="Proteomes" id="UP000007799">
    <property type="component" value="Unassembled WGS sequence"/>
</dbReference>
<dbReference type="InterPro" id="IPR001895">
    <property type="entry name" value="RASGEF_cat_dom"/>
</dbReference>
<evidence type="ECO:0000256" key="1">
    <source>
        <dbReference type="ARBA" id="ARBA00022658"/>
    </source>
</evidence>
<dbReference type="InterPro" id="IPR008937">
    <property type="entry name" value="Ras-like_GEF"/>
</dbReference>
<dbReference type="CDD" id="cd00155">
    <property type="entry name" value="RasGEF"/>
    <property type="match status" value="1"/>
</dbReference>
<organism evidence="6">
    <name type="scientific">Salpingoeca rosetta (strain ATCC 50818 / BSB-021)</name>
    <dbReference type="NCBI Taxonomy" id="946362"/>
    <lineage>
        <taxon>Eukaryota</taxon>
        <taxon>Choanoflagellata</taxon>
        <taxon>Craspedida</taxon>
        <taxon>Salpingoecidae</taxon>
        <taxon>Salpingoeca</taxon>
    </lineage>
</organism>
<dbReference type="EMBL" id="GL832962">
    <property type="protein sequence ID" value="EGD83061.1"/>
    <property type="molecule type" value="Genomic_DNA"/>
</dbReference>
<proteinExistence type="predicted"/>
<gene>
    <name evidence="5" type="ORF">PTSG_12059</name>
</gene>
<dbReference type="PANTHER" id="PTHR23113">
    <property type="entry name" value="GUANINE NUCLEOTIDE EXCHANGE FACTOR"/>
    <property type="match status" value="1"/>
</dbReference>
<dbReference type="OrthoDB" id="20825at2759"/>
<evidence type="ECO:0000256" key="3">
    <source>
        <dbReference type="SAM" id="MobiDB-lite"/>
    </source>
</evidence>
<dbReference type="AlphaFoldDB" id="F2U6C0"/>
<dbReference type="SMART" id="SM00147">
    <property type="entry name" value="RasGEF"/>
    <property type="match status" value="1"/>
</dbReference>
<dbReference type="GO" id="GO:0005886">
    <property type="term" value="C:plasma membrane"/>
    <property type="evidence" value="ECO:0007669"/>
    <property type="project" value="TreeGrafter"/>
</dbReference>